<dbReference type="OrthoDB" id="5518032at2"/>
<reference evidence="3 4" key="1">
    <citation type="submission" date="2013-05" db="EMBL/GenBank/DDBJ databases">
        <title>Genome assembly of Chondromyces apiculatus DSM 436.</title>
        <authorList>
            <person name="Sharma G."/>
            <person name="Khatri I."/>
            <person name="Kaur C."/>
            <person name="Mayilraj S."/>
            <person name="Subramanian S."/>
        </authorList>
    </citation>
    <scope>NUCLEOTIDE SEQUENCE [LARGE SCALE GENOMIC DNA]</scope>
    <source>
        <strain evidence="3 4">DSM 436</strain>
    </source>
</reference>
<proteinExistence type="predicted"/>
<keyword evidence="4" id="KW-1185">Reference proteome</keyword>
<gene>
    <name evidence="3" type="ORF">CAP_6970</name>
</gene>
<evidence type="ECO:0000313" key="3">
    <source>
        <dbReference type="EMBL" id="EYF07948.1"/>
    </source>
</evidence>
<name>A0A017TF78_9BACT</name>
<accession>A0A017TF78</accession>
<feature type="compositionally biased region" description="Gly residues" evidence="1">
    <location>
        <begin position="35"/>
        <end position="56"/>
    </location>
</feature>
<dbReference type="PROSITE" id="PS51257">
    <property type="entry name" value="PROKAR_LIPOPROTEIN"/>
    <property type="match status" value="1"/>
</dbReference>
<organism evidence="3 4">
    <name type="scientific">Chondromyces apiculatus DSM 436</name>
    <dbReference type="NCBI Taxonomy" id="1192034"/>
    <lineage>
        <taxon>Bacteria</taxon>
        <taxon>Pseudomonadati</taxon>
        <taxon>Myxococcota</taxon>
        <taxon>Polyangia</taxon>
        <taxon>Polyangiales</taxon>
        <taxon>Polyangiaceae</taxon>
        <taxon>Chondromyces</taxon>
    </lineage>
</organism>
<dbReference type="STRING" id="1192034.CAP_6970"/>
<sequence>MRPRALLLLVAFCAPASTLGLAAGCGDTIVMNPDGEGGGGEGGTGKPDAGTGGSHVDGGADALQEYVDPGCPDQPPPLVDFQCDPYSQNNGDCAPEEGCFIYVQYPAEPCGQEIYGALCQLEGPSGQGDPCFGSFECQGGFVCVVTGSGNQCVQLCPLTGNDGCPAGLVCEPIDVDGYGGCL</sequence>
<evidence type="ECO:0008006" key="5">
    <source>
        <dbReference type="Google" id="ProtNLM"/>
    </source>
</evidence>
<feature type="chain" id="PRO_5001496965" description="Lipoprotein" evidence="2">
    <location>
        <begin position="23"/>
        <end position="182"/>
    </location>
</feature>
<evidence type="ECO:0000256" key="2">
    <source>
        <dbReference type="SAM" id="SignalP"/>
    </source>
</evidence>
<feature type="signal peptide" evidence="2">
    <location>
        <begin position="1"/>
        <end position="22"/>
    </location>
</feature>
<feature type="region of interest" description="Disordered" evidence="1">
    <location>
        <begin position="34"/>
        <end position="59"/>
    </location>
</feature>
<protein>
    <recommendedName>
        <fullName evidence="5">Lipoprotein</fullName>
    </recommendedName>
</protein>
<dbReference type="EMBL" id="ASRX01000006">
    <property type="protein sequence ID" value="EYF07948.1"/>
    <property type="molecule type" value="Genomic_DNA"/>
</dbReference>
<dbReference type="RefSeq" id="WP_044236920.1">
    <property type="nucleotide sequence ID" value="NZ_ASRX01000006.1"/>
</dbReference>
<keyword evidence="2" id="KW-0732">Signal</keyword>
<evidence type="ECO:0000313" key="4">
    <source>
        <dbReference type="Proteomes" id="UP000019678"/>
    </source>
</evidence>
<comment type="caution">
    <text evidence="3">The sequence shown here is derived from an EMBL/GenBank/DDBJ whole genome shotgun (WGS) entry which is preliminary data.</text>
</comment>
<dbReference type="AlphaFoldDB" id="A0A017TF78"/>
<dbReference type="Proteomes" id="UP000019678">
    <property type="component" value="Unassembled WGS sequence"/>
</dbReference>
<evidence type="ECO:0000256" key="1">
    <source>
        <dbReference type="SAM" id="MobiDB-lite"/>
    </source>
</evidence>